<protein>
    <recommendedName>
        <fullName evidence="3">Lipoprotein</fullName>
    </recommendedName>
</protein>
<dbReference type="AlphaFoldDB" id="A0A239M929"/>
<dbReference type="PROSITE" id="PS51257">
    <property type="entry name" value="PROKAR_LIPOPROTEIN"/>
    <property type="match status" value="1"/>
</dbReference>
<reference evidence="1 2" key="1">
    <citation type="submission" date="2017-06" db="EMBL/GenBank/DDBJ databases">
        <authorList>
            <person name="Kim H.J."/>
            <person name="Triplett B.A."/>
        </authorList>
    </citation>
    <scope>NUCLEOTIDE SEQUENCE [LARGE SCALE GENOMIC DNA]</scope>
    <source>
        <strain evidence="1 2">DSM 18704</strain>
    </source>
</reference>
<keyword evidence="2" id="KW-1185">Reference proteome</keyword>
<dbReference type="Proteomes" id="UP000198356">
    <property type="component" value="Unassembled WGS sequence"/>
</dbReference>
<name>A0A239M929_9BACT</name>
<proteinExistence type="predicted"/>
<organism evidence="1 2">
    <name type="scientific">Granulicella rosea</name>
    <dbReference type="NCBI Taxonomy" id="474952"/>
    <lineage>
        <taxon>Bacteria</taxon>
        <taxon>Pseudomonadati</taxon>
        <taxon>Acidobacteriota</taxon>
        <taxon>Terriglobia</taxon>
        <taxon>Terriglobales</taxon>
        <taxon>Acidobacteriaceae</taxon>
        <taxon>Granulicella</taxon>
    </lineage>
</organism>
<evidence type="ECO:0008006" key="3">
    <source>
        <dbReference type="Google" id="ProtNLM"/>
    </source>
</evidence>
<evidence type="ECO:0000313" key="2">
    <source>
        <dbReference type="Proteomes" id="UP000198356"/>
    </source>
</evidence>
<dbReference type="EMBL" id="FZOU01000011">
    <property type="protein sequence ID" value="SNT39457.1"/>
    <property type="molecule type" value="Genomic_DNA"/>
</dbReference>
<accession>A0A239M929</accession>
<sequence length="180" mass="19585">MPGRATEGIGKAPLALILSLACAFGCKATPPTPRGTVEAKPAFPDRPTVAPPAFKIFHQDNDTYTLVTKEDATDDEIEAIVWQLRDAAHTKTFDALHLSQTFVDARQPIVWFHVYRGAKCAGEKFTKGPLPCEASYHGAGDYTFGSYKNPLTDSGVLHRADGAEIQLWDSEAPYTPTPHS</sequence>
<evidence type="ECO:0000313" key="1">
    <source>
        <dbReference type="EMBL" id="SNT39457.1"/>
    </source>
</evidence>
<gene>
    <name evidence="1" type="ORF">SAMN05421770_11119</name>
</gene>